<keyword evidence="2" id="KW-1185">Reference proteome</keyword>
<organism evidence="1 2">
    <name type="scientific">Fibrella rubiginis</name>
    <dbReference type="NCBI Taxonomy" id="2817060"/>
    <lineage>
        <taxon>Bacteria</taxon>
        <taxon>Pseudomonadati</taxon>
        <taxon>Bacteroidota</taxon>
        <taxon>Cytophagia</taxon>
        <taxon>Cytophagales</taxon>
        <taxon>Spirosomataceae</taxon>
        <taxon>Fibrella</taxon>
    </lineage>
</organism>
<accession>A0A939GMH7</accession>
<dbReference type="AlphaFoldDB" id="A0A939GMH7"/>
<proteinExistence type="predicted"/>
<dbReference type="InterPro" id="IPR023842">
    <property type="entry name" value="Bacillithiol_biosynth_BshB1"/>
</dbReference>
<dbReference type="GO" id="GO:0016811">
    <property type="term" value="F:hydrolase activity, acting on carbon-nitrogen (but not peptide) bonds, in linear amides"/>
    <property type="evidence" value="ECO:0007669"/>
    <property type="project" value="TreeGrafter"/>
</dbReference>
<protein>
    <submittedName>
        <fullName evidence="1">Bacillithiol biosynthesis deacetylase BshB1</fullName>
    </submittedName>
</protein>
<dbReference type="GO" id="GO:0071793">
    <property type="term" value="P:bacillithiol biosynthetic process"/>
    <property type="evidence" value="ECO:0007669"/>
    <property type="project" value="InterPro"/>
</dbReference>
<dbReference type="InterPro" id="IPR003737">
    <property type="entry name" value="GlcNAc_PI_deacetylase-related"/>
</dbReference>
<dbReference type="Pfam" id="PF02585">
    <property type="entry name" value="PIG-L"/>
    <property type="match status" value="1"/>
</dbReference>
<gene>
    <name evidence="1" type="primary">bshB1</name>
    <name evidence="1" type="ORF">J2I47_21535</name>
</gene>
<dbReference type="Proteomes" id="UP000664034">
    <property type="component" value="Unassembled WGS sequence"/>
</dbReference>
<sequence length="240" mass="27274">MNVDVLCIAAHPDDVEMTSAGTVLSLIDQGKTVAVIDLTRGELGTRGTPDIREQEAAEGARVMRLSARHNMGFKDGFFKNDEEHQKALIAWIRHFKPQIVLTNTVDDRHPDHGRAAQLVTDACFYSGLRMLETTDPETGEVQEAHRPTYVYYFIQDRSLKPDFVVDVSPYWNQKLDAIKAYKSQFFNPESDEPQSYISGEAFMKFLESRTREHGHMINVEFGEGFISKRMLGVQDLFALK</sequence>
<reference evidence="1" key="1">
    <citation type="submission" date="2021-03" db="EMBL/GenBank/DDBJ databases">
        <title>Fibrella sp. HMF5335 genome sequencing and assembly.</title>
        <authorList>
            <person name="Kang H."/>
            <person name="Kim H."/>
            <person name="Bae S."/>
            <person name="Joh K."/>
        </authorList>
    </citation>
    <scope>NUCLEOTIDE SEQUENCE</scope>
    <source>
        <strain evidence="1">HMF5335</strain>
    </source>
</reference>
<dbReference type="PANTHER" id="PTHR12993:SF30">
    <property type="entry name" value="N-ACETYL-ALPHA-D-GLUCOSAMINYL L-MALATE DEACETYLASE 1"/>
    <property type="match status" value="1"/>
</dbReference>
<evidence type="ECO:0000313" key="1">
    <source>
        <dbReference type="EMBL" id="MBO0939152.1"/>
    </source>
</evidence>
<dbReference type="NCBIfam" id="TIGR04001">
    <property type="entry name" value="thiol_BshB1"/>
    <property type="match status" value="1"/>
</dbReference>
<dbReference type="Gene3D" id="3.40.50.10320">
    <property type="entry name" value="LmbE-like"/>
    <property type="match status" value="1"/>
</dbReference>
<dbReference type="SUPFAM" id="SSF102588">
    <property type="entry name" value="LmbE-like"/>
    <property type="match status" value="1"/>
</dbReference>
<dbReference type="InterPro" id="IPR024078">
    <property type="entry name" value="LmbE-like_dom_sf"/>
</dbReference>
<dbReference type="GO" id="GO:0019213">
    <property type="term" value="F:deacetylase activity"/>
    <property type="evidence" value="ECO:0007669"/>
    <property type="project" value="InterPro"/>
</dbReference>
<name>A0A939GMH7_9BACT</name>
<evidence type="ECO:0000313" key="2">
    <source>
        <dbReference type="Proteomes" id="UP000664034"/>
    </source>
</evidence>
<comment type="caution">
    <text evidence="1">The sequence shown here is derived from an EMBL/GenBank/DDBJ whole genome shotgun (WGS) entry which is preliminary data.</text>
</comment>
<dbReference type="EMBL" id="JAFMYV010000012">
    <property type="protein sequence ID" value="MBO0939152.1"/>
    <property type="molecule type" value="Genomic_DNA"/>
</dbReference>
<dbReference type="RefSeq" id="WP_207366683.1">
    <property type="nucleotide sequence ID" value="NZ_JAFMYV010000012.1"/>
</dbReference>
<dbReference type="PANTHER" id="PTHR12993">
    <property type="entry name" value="N-ACETYLGLUCOSAMINYL-PHOSPHATIDYLINOSITOL DE-N-ACETYLASE-RELATED"/>
    <property type="match status" value="1"/>
</dbReference>